<feature type="region of interest" description="Disordered" evidence="3">
    <location>
        <begin position="29"/>
        <end position="93"/>
    </location>
</feature>
<organism evidence="5 6">
    <name type="scientific">Glomerella acutata</name>
    <name type="common">Colletotrichum acutatum</name>
    <dbReference type="NCBI Taxonomy" id="27357"/>
    <lineage>
        <taxon>Eukaryota</taxon>
        <taxon>Fungi</taxon>
        <taxon>Dikarya</taxon>
        <taxon>Ascomycota</taxon>
        <taxon>Pezizomycotina</taxon>
        <taxon>Sordariomycetes</taxon>
        <taxon>Hypocreomycetidae</taxon>
        <taxon>Glomerellales</taxon>
        <taxon>Glomerellaceae</taxon>
        <taxon>Colletotrichum</taxon>
        <taxon>Colletotrichum acutatum species complex</taxon>
    </lineage>
</organism>
<evidence type="ECO:0000259" key="4">
    <source>
        <dbReference type="Pfam" id="PF07064"/>
    </source>
</evidence>
<evidence type="ECO:0000313" key="6">
    <source>
        <dbReference type="Proteomes" id="UP001244207"/>
    </source>
</evidence>
<dbReference type="PANTHER" id="PTHR22746">
    <property type="entry name" value="RAB6A-GEF COMPLEX PARTNER PROTEIN 1"/>
    <property type="match status" value="1"/>
</dbReference>
<protein>
    <submittedName>
        <fullName evidence="5">RIC1-domain-containing protein</fullName>
    </submittedName>
</protein>
<dbReference type="Proteomes" id="UP001244207">
    <property type="component" value="Unassembled WGS sequence"/>
</dbReference>
<evidence type="ECO:0000256" key="3">
    <source>
        <dbReference type="SAM" id="MobiDB-lite"/>
    </source>
</evidence>
<dbReference type="InterPro" id="IPR015943">
    <property type="entry name" value="WD40/YVTN_repeat-like_dom_sf"/>
</dbReference>
<dbReference type="Gene3D" id="2.130.10.10">
    <property type="entry name" value="YVTN repeat-like/Quinoprotein amine dehydrogenase"/>
    <property type="match status" value="1"/>
</dbReference>
<dbReference type="InterPro" id="IPR036322">
    <property type="entry name" value="WD40_repeat_dom_sf"/>
</dbReference>
<dbReference type="Pfam" id="PF25440">
    <property type="entry name" value="Beta-prop_RIC1_2nd"/>
    <property type="match status" value="1"/>
</dbReference>
<feature type="compositionally biased region" description="Low complexity" evidence="3">
    <location>
        <begin position="1068"/>
        <end position="1080"/>
    </location>
</feature>
<dbReference type="InterPro" id="IPR009771">
    <property type="entry name" value="RIC1_C"/>
</dbReference>
<dbReference type="GO" id="GO:0042147">
    <property type="term" value="P:retrograde transport, endosome to Golgi"/>
    <property type="evidence" value="ECO:0007669"/>
    <property type="project" value="TreeGrafter"/>
</dbReference>
<dbReference type="GeneID" id="85391977"/>
<dbReference type="SUPFAM" id="SSF50978">
    <property type="entry name" value="WD40 repeat-like"/>
    <property type="match status" value="2"/>
</dbReference>
<comment type="caution">
    <text evidence="5">The sequence shown here is derived from an EMBL/GenBank/DDBJ whole genome shotgun (WGS) entry which is preliminary data.</text>
</comment>
<dbReference type="Pfam" id="PF07064">
    <property type="entry name" value="RIC1"/>
    <property type="match status" value="1"/>
</dbReference>
<sequence length="1080" mass="119922">MYWPIGTPRIFATNSRSGPAFNLVVSHDGLPNPFDNRPTDEASESPFGNVQQQQSPHDTLELATPMTPLTPGIQPVDDQDHDPETSRPSPRLNVNIPLKDPVLALRISRPGHLFASITSTSMTIWQAKPTVILAVVVRSETSLSTYGENVDLLMRPDSAILVVRTTLGYLITYSLAMDSEAQVYKPYFPSYANIQRRRQNHHGQPGSTAPDQYLWGPGEGQGVRDVSVRFRMVIKVDAGIESALALDDELVVATRKPGAIQCIRWTPDQSGSQTKTEIISRMGWLEKKITVVEMTHDRPMNLSTWTTSDGKVYAVQRLHPREEADPKKLFKGYCFHTPAKPEESAIKAVINARFSLIAIGCADGSIRVYSARDYAGNIPPSHTHTIPVSTTVSGLLTTLSYSPDGYCLFAGYESGWATWSVYGKPGSSSFGAHNAIIEANGENWISGIGDAVWLGSGSEILITHRKHEAIWVLEMARSAVVGNYNAANLMRTVLQTSTNVMIYRGYDLPDLASISAEPHLWHTTKVPSAYLLQQWPIRHTVISPDGRYVAVAGRRGLAHYSVNSGRWKTFANEAMENEFQVRGSMCWYQHILVAAVEANKSHELRLYSRETALDNSQVLHTERLPAPAVLVTTSGEDSLLVYTYDNLLYHFIFAPTNGSIRLVQLGQIAFHGIVRSPARVRGLSWILPDSQLVDGDPSQDVAVASVLFLVDAKLVLLQPSFNSEGNLKYDMKVIAQNVEFHVSMRDQPHFDGLATHAEALSPTGADVTLRNSLWVFDGQDFKVWADIQEVLQAASNEAQRELPKTISVPLDFYPLSTLLGKGIILGIEADLIQRRDISFSFFRFAIRTHLFLPDILRFLLTEGRKVDAVKLSDRYQNLEYFAHALEILLHKVLDKEVDSGPSPEEAILPRVLSLLSSFKQYLDIVVQCTRKTEVRQWRTLFAYLPPVQELFEESLQRGSLKTAGGYLIILHTLDELGSASEQTVRLLSRAMKEGDWELCKELARFLAAMDETGDTLREAMEGVNISMQGNKDQSGLMSRLDVPHSKAVNGLGLKYIEQSDEMESEGQSVSSAASFSSDGR</sequence>
<dbReference type="AlphaFoldDB" id="A0AAD8XFE0"/>
<dbReference type="InterPro" id="IPR040096">
    <property type="entry name" value="Ric1"/>
</dbReference>
<evidence type="ECO:0000313" key="5">
    <source>
        <dbReference type="EMBL" id="KAK1725804.1"/>
    </source>
</evidence>
<reference evidence="5" key="1">
    <citation type="submission" date="2021-12" db="EMBL/GenBank/DDBJ databases">
        <title>Comparative genomics, transcriptomics and evolutionary studies reveal genomic signatures of adaptation to plant cell wall in hemibiotrophic fungi.</title>
        <authorList>
            <consortium name="DOE Joint Genome Institute"/>
            <person name="Baroncelli R."/>
            <person name="Diaz J.F."/>
            <person name="Benocci T."/>
            <person name="Peng M."/>
            <person name="Battaglia E."/>
            <person name="Haridas S."/>
            <person name="Andreopoulos W."/>
            <person name="Labutti K."/>
            <person name="Pangilinan J."/>
            <person name="Floch G.L."/>
            <person name="Makela M.R."/>
            <person name="Henrissat B."/>
            <person name="Grigoriev I.V."/>
            <person name="Crouch J.A."/>
            <person name="De Vries R.P."/>
            <person name="Sukno S.A."/>
            <person name="Thon M.R."/>
        </authorList>
    </citation>
    <scope>NUCLEOTIDE SEQUENCE</scope>
    <source>
        <strain evidence="5">CBS 112980</strain>
    </source>
</reference>
<dbReference type="RefSeq" id="XP_060365859.1">
    <property type="nucleotide sequence ID" value="XM_060508078.1"/>
</dbReference>
<keyword evidence="6" id="KW-1185">Reference proteome</keyword>
<dbReference type="GO" id="GO:0000139">
    <property type="term" value="C:Golgi membrane"/>
    <property type="evidence" value="ECO:0007669"/>
    <property type="project" value="TreeGrafter"/>
</dbReference>
<gene>
    <name evidence="5" type="ORF">BDZ83DRAFT_618527</name>
</gene>
<dbReference type="GO" id="GO:0005829">
    <property type="term" value="C:cytosol"/>
    <property type="evidence" value="ECO:0007669"/>
    <property type="project" value="TreeGrafter"/>
</dbReference>
<dbReference type="EMBL" id="JAHMHS010000038">
    <property type="protein sequence ID" value="KAK1725804.1"/>
    <property type="molecule type" value="Genomic_DNA"/>
</dbReference>
<keyword evidence="2" id="KW-0472">Membrane</keyword>
<dbReference type="GO" id="GO:0006886">
    <property type="term" value="P:intracellular protein transport"/>
    <property type="evidence" value="ECO:0007669"/>
    <property type="project" value="InterPro"/>
</dbReference>
<feature type="region of interest" description="Disordered" evidence="3">
    <location>
        <begin position="1059"/>
        <end position="1080"/>
    </location>
</feature>
<feature type="compositionally biased region" description="Polar residues" evidence="3">
    <location>
        <begin position="46"/>
        <end position="57"/>
    </location>
</feature>
<dbReference type="GO" id="GO:0034066">
    <property type="term" value="C:Ric1-Rgp1 guanyl-nucleotide exchange factor complex"/>
    <property type="evidence" value="ECO:0007669"/>
    <property type="project" value="InterPro"/>
</dbReference>
<proteinExistence type="predicted"/>
<evidence type="ECO:0000256" key="1">
    <source>
        <dbReference type="ARBA" id="ARBA00004370"/>
    </source>
</evidence>
<dbReference type="PANTHER" id="PTHR22746:SF10">
    <property type="entry name" value="GUANINE NUCLEOTIDE EXCHANGE FACTOR SUBUNIT RIC1"/>
    <property type="match status" value="1"/>
</dbReference>
<comment type="subcellular location">
    <subcellularLocation>
        <location evidence="1">Membrane</location>
    </subcellularLocation>
</comment>
<evidence type="ECO:0000256" key="2">
    <source>
        <dbReference type="ARBA" id="ARBA00023136"/>
    </source>
</evidence>
<name>A0AAD8XFE0_GLOAC</name>
<feature type="domain" description="RIC1 C-terminal alpha solenoid region" evidence="4">
    <location>
        <begin position="854"/>
        <end position="1024"/>
    </location>
</feature>
<accession>A0AAD8XFE0</accession>